<dbReference type="EMBL" id="HBNS01058300">
    <property type="protein sequence ID" value="CAE4663351.1"/>
    <property type="molecule type" value="Transcribed_RNA"/>
</dbReference>
<proteinExistence type="predicted"/>
<feature type="transmembrane region" description="Helical" evidence="1">
    <location>
        <begin position="255"/>
        <end position="277"/>
    </location>
</feature>
<gene>
    <name evidence="2" type="ORF">DBRI00130_LOCUS41933</name>
</gene>
<feature type="transmembrane region" description="Helical" evidence="1">
    <location>
        <begin position="222"/>
        <end position="243"/>
    </location>
</feature>
<feature type="transmembrane region" description="Helical" evidence="1">
    <location>
        <begin position="20"/>
        <end position="42"/>
    </location>
</feature>
<protein>
    <submittedName>
        <fullName evidence="2">Uncharacterized protein</fullName>
    </submittedName>
</protein>
<keyword evidence="1" id="KW-0472">Membrane</keyword>
<keyword evidence="1" id="KW-1133">Transmembrane helix</keyword>
<dbReference type="AlphaFoldDB" id="A0A7S4T4K9"/>
<reference evidence="2" key="1">
    <citation type="submission" date="2021-01" db="EMBL/GenBank/DDBJ databases">
        <authorList>
            <person name="Corre E."/>
            <person name="Pelletier E."/>
            <person name="Niang G."/>
            <person name="Scheremetjew M."/>
            <person name="Finn R."/>
            <person name="Kale V."/>
            <person name="Holt S."/>
            <person name="Cochrane G."/>
            <person name="Meng A."/>
            <person name="Brown T."/>
            <person name="Cohen L."/>
        </authorList>
    </citation>
    <scope>NUCLEOTIDE SEQUENCE</scope>
    <source>
        <strain evidence="2">GSO104</strain>
    </source>
</reference>
<name>A0A7S4T4K9_9STRA</name>
<evidence type="ECO:0000313" key="2">
    <source>
        <dbReference type="EMBL" id="CAE4663351.1"/>
    </source>
</evidence>
<sequence length="328" mass="37716">MSDSRVAPPNRLMAPAAGSVLQLFLSTLPLLGVMIYFLYLAYKRPSLASYNIPNDADDAYIKETMELDGEQIGLMEMLYVFLSSLLIWSTLGMYLNLFVPRRREIIHRYLEEGVQVLGDVYYDNPRKKCCFSRLTQCFFADYATVIYSHPDPSRLPVSNAGDQWIVQKRVRTYQLFHRERISIVVLPELPLSGQPKADIEIDVASYRQVYATSRDRIREIQYIVAFWIFFTLDGTLYLLFQMYQVNPAYEDFQLAWIISAAFVLVVVPLVAFGGNWIRWSSYKRWLTKSGRVLTDDETNRIVIPAQSTDSELAKRPGAANNSDYSAMV</sequence>
<keyword evidence="1" id="KW-0812">Transmembrane</keyword>
<feature type="transmembrane region" description="Helical" evidence="1">
    <location>
        <begin position="77"/>
        <end position="99"/>
    </location>
</feature>
<organism evidence="2">
    <name type="scientific">Ditylum brightwellii</name>
    <dbReference type="NCBI Taxonomy" id="49249"/>
    <lineage>
        <taxon>Eukaryota</taxon>
        <taxon>Sar</taxon>
        <taxon>Stramenopiles</taxon>
        <taxon>Ochrophyta</taxon>
        <taxon>Bacillariophyta</taxon>
        <taxon>Mediophyceae</taxon>
        <taxon>Lithodesmiophycidae</taxon>
        <taxon>Lithodesmiales</taxon>
        <taxon>Lithodesmiaceae</taxon>
        <taxon>Ditylum</taxon>
    </lineage>
</organism>
<evidence type="ECO:0000256" key="1">
    <source>
        <dbReference type="SAM" id="Phobius"/>
    </source>
</evidence>
<accession>A0A7S4T4K9</accession>